<organism evidence="1 2">
    <name type="scientific">Diploscapter pachys</name>
    <dbReference type="NCBI Taxonomy" id="2018661"/>
    <lineage>
        <taxon>Eukaryota</taxon>
        <taxon>Metazoa</taxon>
        <taxon>Ecdysozoa</taxon>
        <taxon>Nematoda</taxon>
        <taxon>Chromadorea</taxon>
        <taxon>Rhabditida</taxon>
        <taxon>Rhabditina</taxon>
        <taxon>Rhabditomorpha</taxon>
        <taxon>Rhabditoidea</taxon>
        <taxon>Rhabditidae</taxon>
        <taxon>Diploscapter</taxon>
    </lineage>
</organism>
<dbReference type="Proteomes" id="UP000218231">
    <property type="component" value="Unassembled WGS sequence"/>
</dbReference>
<dbReference type="EMBL" id="LIAE01010529">
    <property type="protein sequence ID" value="PAV59356.1"/>
    <property type="molecule type" value="Genomic_DNA"/>
</dbReference>
<proteinExistence type="predicted"/>
<evidence type="ECO:0000313" key="2">
    <source>
        <dbReference type="Proteomes" id="UP000218231"/>
    </source>
</evidence>
<dbReference type="AlphaFoldDB" id="A0A2A2JC79"/>
<dbReference type="OrthoDB" id="10466322at2759"/>
<accession>A0A2A2JC79</accession>
<evidence type="ECO:0000313" key="1">
    <source>
        <dbReference type="EMBL" id="PAV59356.1"/>
    </source>
</evidence>
<name>A0A2A2JC79_9BILA</name>
<sequence>MPFRITNATLEILATASVDVHAAGIEISNIDEPVIDFEHAPNRQYTSTFGQYRGKVIIYDVRQKGLNDEGEEIETAAFNLALTFNNSGQMVTFCVKLMEIGYTERP</sequence>
<gene>
    <name evidence="1" type="ORF">WR25_21399</name>
</gene>
<keyword evidence="2" id="KW-1185">Reference proteome</keyword>
<reference evidence="1 2" key="1">
    <citation type="journal article" date="2017" name="Curr. Biol.">
        <title>Genome architecture and evolution of a unichromosomal asexual nematode.</title>
        <authorList>
            <person name="Fradin H."/>
            <person name="Zegar C."/>
            <person name="Gutwein M."/>
            <person name="Lucas J."/>
            <person name="Kovtun M."/>
            <person name="Corcoran D."/>
            <person name="Baugh L.R."/>
            <person name="Kiontke K."/>
            <person name="Gunsalus K."/>
            <person name="Fitch D.H."/>
            <person name="Piano F."/>
        </authorList>
    </citation>
    <scope>NUCLEOTIDE SEQUENCE [LARGE SCALE GENOMIC DNA]</scope>
    <source>
        <strain evidence="1">PF1309</strain>
    </source>
</reference>
<comment type="caution">
    <text evidence="1">The sequence shown here is derived from an EMBL/GenBank/DDBJ whole genome shotgun (WGS) entry which is preliminary data.</text>
</comment>
<protein>
    <submittedName>
        <fullName evidence="1">Uncharacterized protein</fullName>
    </submittedName>
</protein>